<dbReference type="Gene3D" id="3.30.720.100">
    <property type="match status" value="1"/>
</dbReference>
<comment type="caution">
    <text evidence="2">The sequence shown here is derived from an EMBL/GenBank/DDBJ whole genome shotgun (WGS) entry which is preliminary data.</text>
</comment>
<evidence type="ECO:0000313" key="3">
    <source>
        <dbReference type="Proteomes" id="UP000255334"/>
    </source>
</evidence>
<dbReference type="InterPro" id="IPR029068">
    <property type="entry name" value="Glyas_Bleomycin-R_OHBP_Dase"/>
</dbReference>
<gene>
    <name evidence="2" type="ORF">DWU99_17215</name>
</gene>
<reference evidence="2 3" key="1">
    <citation type="submission" date="2018-07" db="EMBL/GenBank/DDBJ databases">
        <title>Dyella monticola sp. nov. and Dyella psychrodurans sp. nov. isolated from monsoon evergreen broad-leaved forest soil of Dinghu Mountain, China.</title>
        <authorList>
            <person name="Gao Z."/>
            <person name="Qiu L."/>
        </authorList>
    </citation>
    <scope>NUCLEOTIDE SEQUENCE [LARGE SCALE GENOMIC DNA]</scope>
    <source>
        <strain evidence="2 3">4MSK11</strain>
    </source>
</reference>
<dbReference type="PANTHER" id="PTHR33990">
    <property type="entry name" value="PROTEIN YJDN-RELATED"/>
    <property type="match status" value="1"/>
</dbReference>
<evidence type="ECO:0000313" key="2">
    <source>
        <dbReference type="EMBL" id="RDS81410.1"/>
    </source>
</evidence>
<evidence type="ECO:0000259" key="1">
    <source>
        <dbReference type="Pfam" id="PF06983"/>
    </source>
</evidence>
<name>A0A370WZF2_9GAMM</name>
<dbReference type="PIRSF" id="PIRSF021700">
    <property type="entry name" value="3_dmu_93_MTrfase"/>
    <property type="match status" value="1"/>
</dbReference>
<dbReference type="InterPro" id="IPR028973">
    <property type="entry name" value="PhnB-like"/>
</dbReference>
<dbReference type="SUPFAM" id="SSF54593">
    <property type="entry name" value="Glyoxalase/Bleomycin resistance protein/Dihydroxybiphenyl dioxygenase"/>
    <property type="match status" value="1"/>
</dbReference>
<dbReference type="CDD" id="cd06588">
    <property type="entry name" value="PhnB_like"/>
    <property type="match status" value="1"/>
</dbReference>
<accession>A0A370WZF2</accession>
<dbReference type="Gene3D" id="3.30.720.110">
    <property type="match status" value="1"/>
</dbReference>
<dbReference type="AlphaFoldDB" id="A0A370WZF2"/>
<dbReference type="Pfam" id="PF06983">
    <property type="entry name" value="3-dmu-9_3-mt"/>
    <property type="match status" value="1"/>
</dbReference>
<dbReference type="OrthoDB" id="5293819at2"/>
<dbReference type="EMBL" id="QRBF01000007">
    <property type="protein sequence ID" value="RDS81410.1"/>
    <property type="molecule type" value="Genomic_DNA"/>
</dbReference>
<keyword evidence="3" id="KW-1185">Reference proteome</keyword>
<dbReference type="PANTHER" id="PTHR33990:SF4">
    <property type="entry name" value="PHNB-LIKE DOMAIN-CONTAINING PROTEIN"/>
    <property type="match status" value="1"/>
</dbReference>
<feature type="domain" description="PhnB-like" evidence="1">
    <location>
        <begin position="5"/>
        <end position="128"/>
    </location>
</feature>
<proteinExistence type="predicted"/>
<organism evidence="2 3">
    <name type="scientific">Dyella psychrodurans</name>
    <dbReference type="NCBI Taxonomy" id="1927960"/>
    <lineage>
        <taxon>Bacteria</taxon>
        <taxon>Pseudomonadati</taxon>
        <taxon>Pseudomonadota</taxon>
        <taxon>Gammaproteobacteria</taxon>
        <taxon>Lysobacterales</taxon>
        <taxon>Rhodanobacteraceae</taxon>
        <taxon>Dyella</taxon>
    </lineage>
</organism>
<protein>
    <submittedName>
        <fullName evidence="2">VOC family protein</fullName>
    </submittedName>
</protein>
<dbReference type="InterPro" id="IPR009725">
    <property type="entry name" value="3_dmu_93_MTrfase"/>
</dbReference>
<sequence>MTSSATPFLMFGGSAEEAMRFYTSLCPDSAITAIERYGPREAGVEGSVKKATFTVCGRSFMCIDSAVKHDFSFTPALSIFVDLDDETGIEHAFCELANGGKVFMPLNNYGFSRKFAWVSDRFGVSWQLNLAA</sequence>
<dbReference type="Proteomes" id="UP000255334">
    <property type="component" value="Unassembled WGS sequence"/>
</dbReference>
<dbReference type="RefSeq" id="WP_115479315.1">
    <property type="nucleotide sequence ID" value="NZ_QRBF01000007.1"/>
</dbReference>